<evidence type="ECO:0000313" key="2">
    <source>
        <dbReference type="EMBL" id="KAJ6676035.1"/>
    </source>
</evidence>
<evidence type="ECO:0000313" key="3">
    <source>
        <dbReference type="Proteomes" id="UP001151532"/>
    </source>
</evidence>
<evidence type="ECO:0000256" key="1">
    <source>
        <dbReference type="SAM" id="MobiDB-lite"/>
    </source>
</evidence>
<protein>
    <submittedName>
        <fullName evidence="2">Uncharacterized protein</fullName>
    </submittedName>
</protein>
<organism evidence="2 3">
    <name type="scientific">Salix purpurea</name>
    <name type="common">Purple osier willow</name>
    <dbReference type="NCBI Taxonomy" id="77065"/>
    <lineage>
        <taxon>Eukaryota</taxon>
        <taxon>Viridiplantae</taxon>
        <taxon>Streptophyta</taxon>
        <taxon>Embryophyta</taxon>
        <taxon>Tracheophyta</taxon>
        <taxon>Spermatophyta</taxon>
        <taxon>Magnoliopsida</taxon>
        <taxon>eudicotyledons</taxon>
        <taxon>Gunneridae</taxon>
        <taxon>Pentapetalae</taxon>
        <taxon>rosids</taxon>
        <taxon>fabids</taxon>
        <taxon>Malpighiales</taxon>
        <taxon>Salicaceae</taxon>
        <taxon>Saliceae</taxon>
        <taxon>Salix</taxon>
    </lineage>
</organism>
<dbReference type="OrthoDB" id="1749520at2759"/>
<dbReference type="EMBL" id="JAPFFK010000271">
    <property type="protein sequence ID" value="KAJ6676035.1"/>
    <property type="molecule type" value="Genomic_DNA"/>
</dbReference>
<dbReference type="AlphaFoldDB" id="A0A9Q0SGB8"/>
<reference evidence="2" key="1">
    <citation type="submission" date="2022-11" db="EMBL/GenBank/DDBJ databases">
        <authorList>
            <person name="Hyden B.L."/>
            <person name="Feng K."/>
            <person name="Yates T."/>
            <person name="Jawdy S."/>
            <person name="Smart L.B."/>
            <person name="Muchero W."/>
        </authorList>
    </citation>
    <scope>NUCLEOTIDE SEQUENCE</scope>
    <source>
        <tissue evidence="2">Shoot tip</tissue>
    </source>
</reference>
<sequence length="231" mass="26012">MGAFSFNSSSSLENENSTFTSRKVTSQRDIGEPWKDTILVAFKDGVLLMRSRSIPFIVRQVGLNPRPIVTRFPVRRDPSAQLPTPPGIALSEPSREWPLVDTHHFSPGRPSPLERIHTLPPDFAKIRRDLLLIAHENIRPILLVKSSAYLSRSPSIQKIVGGLPGRRDEERNDALARILPKSFHKYCGRKGDLSIGWTHLPPPPSKVKLSSKARPADSRRVLGWEWIDLLI</sequence>
<accession>A0A9Q0SGB8</accession>
<gene>
    <name evidence="2" type="ORF">OIU79_020344</name>
</gene>
<proteinExistence type="predicted"/>
<comment type="caution">
    <text evidence="2">The sequence shown here is derived from an EMBL/GenBank/DDBJ whole genome shotgun (WGS) entry which is preliminary data.</text>
</comment>
<feature type="compositionally biased region" description="Low complexity" evidence="1">
    <location>
        <begin position="1"/>
        <end position="21"/>
    </location>
</feature>
<dbReference type="Proteomes" id="UP001151532">
    <property type="component" value="Unassembled WGS sequence"/>
</dbReference>
<reference evidence="2" key="2">
    <citation type="journal article" date="2023" name="Int. J. Mol. Sci.">
        <title>De Novo Assembly and Annotation of 11 Diverse Shrub Willow (Salix) Genomes Reveals Novel Gene Organization in Sex-Linked Regions.</title>
        <authorList>
            <person name="Hyden B."/>
            <person name="Feng K."/>
            <person name="Yates T.B."/>
            <person name="Jawdy S."/>
            <person name="Cereghino C."/>
            <person name="Smart L.B."/>
            <person name="Muchero W."/>
        </authorList>
    </citation>
    <scope>NUCLEOTIDE SEQUENCE</scope>
    <source>
        <tissue evidence="2">Shoot tip</tissue>
    </source>
</reference>
<keyword evidence="3" id="KW-1185">Reference proteome</keyword>
<name>A0A9Q0SGB8_SALPP</name>
<feature type="region of interest" description="Disordered" evidence="1">
    <location>
        <begin position="1"/>
        <end position="27"/>
    </location>
</feature>